<accession>A0A1W2AFL0</accession>
<dbReference type="Proteomes" id="UP000192840">
    <property type="component" value="Unassembled WGS sequence"/>
</dbReference>
<evidence type="ECO:0000259" key="1">
    <source>
        <dbReference type="Pfam" id="PF19054"/>
    </source>
</evidence>
<dbReference type="AlphaFoldDB" id="A0A1W2AFL0"/>
<gene>
    <name evidence="2" type="ORF">SAMN05660733_00656</name>
</gene>
<feature type="domain" description="DUF5753" evidence="1">
    <location>
        <begin position="100"/>
        <end position="269"/>
    </location>
</feature>
<dbReference type="eggNOG" id="COG1396">
    <property type="taxonomic scope" value="Bacteria"/>
</dbReference>
<proteinExistence type="predicted"/>
<dbReference type="InterPro" id="IPR001387">
    <property type="entry name" value="Cro/C1-type_HTH"/>
</dbReference>
<name>A0A1W2AFL0_9PSEU</name>
<reference evidence="3" key="1">
    <citation type="submission" date="2017-04" db="EMBL/GenBank/DDBJ databases">
        <authorList>
            <person name="Varghese N."/>
            <person name="Submissions S."/>
        </authorList>
    </citation>
    <scope>NUCLEOTIDE SEQUENCE [LARGE SCALE GENOMIC DNA]</scope>
    <source>
        <strain evidence="3">DSM 44073</strain>
    </source>
</reference>
<sequence length="291" mass="32970">MPKRVSTVLGREFGECLREAIARTGMLESELARRVKWEHAKLSDLVNGKAGVSLDDFTYLLGMCQAAPDEFKYLKDLYLESRERGWLQLYDSPVPPRLRALNRQQKMAETVVAWSLLFLPGLTQVESYIRVLAEDSPFVEAKDVEALVAARVERRELVDNTKRFVFYVYEPVLYSPVGGLDVLAEQLHEILRLMIRPYISVRIVPAGRALTGDFTMLSFAKYEPMAYVEGLNSALFLDDRASISLYSKVLKKLDGVALSEDASRRLIDRVLTRGFDPNDPPVELLGRAGMY</sequence>
<evidence type="ECO:0000313" key="3">
    <source>
        <dbReference type="Proteomes" id="UP000192840"/>
    </source>
</evidence>
<dbReference type="EMBL" id="FWYC01000003">
    <property type="protein sequence ID" value="SMC59403.1"/>
    <property type="molecule type" value="Genomic_DNA"/>
</dbReference>
<protein>
    <recommendedName>
        <fullName evidence="1">DUF5753 domain-containing protein</fullName>
    </recommendedName>
</protein>
<dbReference type="GO" id="GO:0003677">
    <property type="term" value="F:DNA binding"/>
    <property type="evidence" value="ECO:0007669"/>
    <property type="project" value="InterPro"/>
</dbReference>
<keyword evidence="3" id="KW-1185">Reference proteome</keyword>
<dbReference type="Pfam" id="PF19054">
    <property type="entry name" value="DUF5753"/>
    <property type="match status" value="1"/>
</dbReference>
<dbReference type="SUPFAM" id="SSF47413">
    <property type="entry name" value="lambda repressor-like DNA-binding domains"/>
    <property type="match status" value="1"/>
</dbReference>
<dbReference type="InterPro" id="IPR043917">
    <property type="entry name" value="DUF5753"/>
</dbReference>
<evidence type="ECO:0000313" key="2">
    <source>
        <dbReference type="EMBL" id="SMC59403.1"/>
    </source>
</evidence>
<organism evidence="2 3">
    <name type="scientific">Lentzea albidocapillata</name>
    <dbReference type="NCBI Taxonomy" id="40571"/>
    <lineage>
        <taxon>Bacteria</taxon>
        <taxon>Bacillati</taxon>
        <taxon>Actinomycetota</taxon>
        <taxon>Actinomycetes</taxon>
        <taxon>Pseudonocardiales</taxon>
        <taxon>Pseudonocardiaceae</taxon>
        <taxon>Lentzea</taxon>
    </lineage>
</organism>
<dbReference type="InterPro" id="IPR010982">
    <property type="entry name" value="Lambda_DNA-bd_dom_sf"/>
</dbReference>
<dbReference type="CDD" id="cd00093">
    <property type="entry name" value="HTH_XRE"/>
    <property type="match status" value="1"/>
</dbReference>
<dbReference type="Gene3D" id="1.10.260.40">
    <property type="entry name" value="lambda repressor-like DNA-binding domains"/>
    <property type="match status" value="1"/>
</dbReference>
<dbReference type="STRING" id="40571.SAMN05660733_00656"/>